<sequence length="159" mass="18936">MGCEIEIDQSEDMDIVLSSMWPENINEAGRQFNIERPGADQDMLEEVTINKESNIVDFKRLMELTNYSDKGNWQLANLIKNWEYRQANAVRLLREELENLSKQQEEVELKKLEILEEHRFEKDGYGGDKRPISVLDEHLKYLYQDTPRRKNDVIFRDEK</sequence>
<reference evidence="2" key="1">
    <citation type="submission" date="2020-06" db="EMBL/GenBank/DDBJ databases">
        <authorList>
            <person name="Li T."/>
            <person name="Hu X."/>
            <person name="Zhang T."/>
            <person name="Song X."/>
            <person name="Zhang H."/>
            <person name="Dai N."/>
            <person name="Sheng W."/>
            <person name="Hou X."/>
            <person name="Wei L."/>
        </authorList>
    </citation>
    <scope>NUCLEOTIDE SEQUENCE</scope>
    <source>
        <strain evidence="2">G02</strain>
        <tissue evidence="2">Leaf</tissue>
    </source>
</reference>
<reference evidence="2" key="2">
    <citation type="journal article" date="2024" name="Plant">
        <title>Genomic evolution and insights into agronomic trait innovations of Sesamum species.</title>
        <authorList>
            <person name="Miao H."/>
            <person name="Wang L."/>
            <person name="Qu L."/>
            <person name="Liu H."/>
            <person name="Sun Y."/>
            <person name="Le M."/>
            <person name="Wang Q."/>
            <person name="Wei S."/>
            <person name="Zheng Y."/>
            <person name="Lin W."/>
            <person name="Duan Y."/>
            <person name="Cao H."/>
            <person name="Xiong S."/>
            <person name="Wang X."/>
            <person name="Wei L."/>
            <person name="Li C."/>
            <person name="Ma Q."/>
            <person name="Ju M."/>
            <person name="Zhao R."/>
            <person name="Li G."/>
            <person name="Mu C."/>
            <person name="Tian Q."/>
            <person name="Mei H."/>
            <person name="Zhang T."/>
            <person name="Gao T."/>
            <person name="Zhang H."/>
        </authorList>
    </citation>
    <scope>NUCLEOTIDE SEQUENCE</scope>
    <source>
        <strain evidence="2">G02</strain>
    </source>
</reference>
<dbReference type="AlphaFoldDB" id="A0AAW2KZ24"/>
<keyword evidence="2" id="KW-0808">Transferase</keyword>
<dbReference type="EMBL" id="JACGWJ010000026">
    <property type="protein sequence ID" value="KAL0312210.1"/>
    <property type="molecule type" value="Genomic_DNA"/>
</dbReference>
<accession>A0AAW2KZ24</accession>
<protein>
    <submittedName>
        <fullName evidence="2">Histidine kinase</fullName>
    </submittedName>
</protein>
<feature type="coiled-coil region" evidence="1">
    <location>
        <begin position="90"/>
        <end position="117"/>
    </location>
</feature>
<keyword evidence="2" id="KW-0418">Kinase</keyword>
<evidence type="ECO:0000256" key="1">
    <source>
        <dbReference type="SAM" id="Coils"/>
    </source>
</evidence>
<comment type="caution">
    <text evidence="2">The sequence shown here is derived from an EMBL/GenBank/DDBJ whole genome shotgun (WGS) entry which is preliminary data.</text>
</comment>
<evidence type="ECO:0000313" key="2">
    <source>
        <dbReference type="EMBL" id="KAL0312210.1"/>
    </source>
</evidence>
<keyword evidence="1" id="KW-0175">Coiled coil</keyword>
<proteinExistence type="predicted"/>
<dbReference type="GO" id="GO:0016301">
    <property type="term" value="F:kinase activity"/>
    <property type="evidence" value="ECO:0007669"/>
    <property type="project" value="UniProtKB-KW"/>
</dbReference>
<gene>
    <name evidence="2" type="ORF">Sradi_5620300</name>
</gene>
<name>A0AAW2KZ24_SESRA</name>
<organism evidence="2">
    <name type="scientific">Sesamum radiatum</name>
    <name type="common">Black benniseed</name>
    <dbReference type="NCBI Taxonomy" id="300843"/>
    <lineage>
        <taxon>Eukaryota</taxon>
        <taxon>Viridiplantae</taxon>
        <taxon>Streptophyta</taxon>
        <taxon>Embryophyta</taxon>
        <taxon>Tracheophyta</taxon>
        <taxon>Spermatophyta</taxon>
        <taxon>Magnoliopsida</taxon>
        <taxon>eudicotyledons</taxon>
        <taxon>Gunneridae</taxon>
        <taxon>Pentapetalae</taxon>
        <taxon>asterids</taxon>
        <taxon>lamiids</taxon>
        <taxon>Lamiales</taxon>
        <taxon>Pedaliaceae</taxon>
        <taxon>Sesamum</taxon>
    </lineage>
</organism>